<keyword evidence="10" id="KW-1185">Reference proteome</keyword>
<accession>A0A1Y1YAP8</accession>
<dbReference type="InterPro" id="IPR049326">
    <property type="entry name" value="Rhodopsin_dom_fungi"/>
</dbReference>
<evidence type="ECO:0000256" key="1">
    <source>
        <dbReference type="ARBA" id="ARBA00004141"/>
    </source>
</evidence>
<keyword evidence="3 7" id="KW-1133">Transmembrane helix</keyword>
<evidence type="ECO:0000256" key="2">
    <source>
        <dbReference type="ARBA" id="ARBA00022692"/>
    </source>
</evidence>
<organism evidence="9 10">
    <name type="scientific">Clohesyomyces aquaticus</name>
    <dbReference type="NCBI Taxonomy" id="1231657"/>
    <lineage>
        <taxon>Eukaryota</taxon>
        <taxon>Fungi</taxon>
        <taxon>Dikarya</taxon>
        <taxon>Ascomycota</taxon>
        <taxon>Pezizomycotina</taxon>
        <taxon>Dothideomycetes</taxon>
        <taxon>Pleosporomycetidae</taxon>
        <taxon>Pleosporales</taxon>
        <taxon>Lindgomycetaceae</taxon>
        <taxon>Clohesyomyces</taxon>
    </lineage>
</organism>
<evidence type="ECO:0000256" key="7">
    <source>
        <dbReference type="SAM" id="Phobius"/>
    </source>
</evidence>
<dbReference type="PANTHER" id="PTHR33048">
    <property type="entry name" value="PTH11-LIKE INTEGRAL MEMBRANE PROTEIN (AFU_ORTHOLOGUE AFUA_5G11245)"/>
    <property type="match status" value="1"/>
</dbReference>
<dbReference type="AlphaFoldDB" id="A0A1Y1YAP8"/>
<feature type="compositionally biased region" description="Basic and acidic residues" evidence="6">
    <location>
        <begin position="373"/>
        <end position="394"/>
    </location>
</feature>
<evidence type="ECO:0000256" key="3">
    <source>
        <dbReference type="ARBA" id="ARBA00022989"/>
    </source>
</evidence>
<feature type="domain" description="Rhodopsin" evidence="8">
    <location>
        <begin position="52"/>
        <end position="292"/>
    </location>
</feature>
<gene>
    <name evidence="9" type="ORF">BCR34DRAFT_669540</name>
</gene>
<feature type="transmembrane region" description="Helical" evidence="7">
    <location>
        <begin position="147"/>
        <end position="165"/>
    </location>
</feature>
<sequence>MTAEQRQKILEAPALKAPPGVAPNYLNPPNIRHEFIGIYWCLLALSTSMVLIRLYTKLRIVHRVVLEDYLILLSWGIFAIAYSIIGVNCANLPYGVHQYDMKVKQLITALHTYHWGAIFYSPIILPLKVAIGLQSLRVFTPPGSRDFVFWASHVLIYANIVFYIIEELLAIFSCQPRAKAWDPTIQGGHCLNHVLTNVTTAAANTLSDLLLLVIPHRVIWSLNMPKTQKMGLSAVFSVAILACAASTVRMYYAILLSTRKDSTYYVAMVGLWGMPEITCGYLVACLPVVPKFVKVMRKHPFFTRLSSGIRSSFWSTNTGPQNSDPGSKGHVRGRTDHKSHLKMGEIGVVTDIEFHELVIRDQSTDPQLDIEEGGDHGGGESTEEFKKSEGRYAV</sequence>
<keyword evidence="2 7" id="KW-0812">Transmembrane</keyword>
<comment type="caution">
    <text evidence="9">The sequence shown here is derived from an EMBL/GenBank/DDBJ whole genome shotgun (WGS) entry which is preliminary data.</text>
</comment>
<evidence type="ECO:0000313" key="10">
    <source>
        <dbReference type="Proteomes" id="UP000193144"/>
    </source>
</evidence>
<feature type="transmembrane region" description="Helical" evidence="7">
    <location>
        <begin position="232"/>
        <end position="252"/>
    </location>
</feature>
<dbReference type="STRING" id="1231657.A0A1Y1YAP8"/>
<reference evidence="9 10" key="1">
    <citation type="submission" date="2016-07" db="EMBL/GenBank/DDBJ databases">
        <title>Pervasive Adenine N6-methylation of Active Genes in Fungi.</title>
        <authorList>
            <consortium name="DOE Joint Genome Institute"/>
            <person name="Mondo S.J."/>
            <person name="Dannebaum R.O."/>
            <person name="Kuo R.C."/>
            <person name="Labutti K."/>
            <person name="Haridas S."/>
            <person name="Kuo A."/>
            <person name="Salamov A."/>
            <person name="Ahrendt S.R."/>
            <person name="Lipzen A."/>
            <person name="Sullivan W."/>
            <person name="Andreopoulos W.B."/>
            <person name="Clum A."/>
            <person name="Lindquist E."/>
            <person name="Daum C."/>
            <person name="Ramamoorthy G.K."/>
            <person name="Gryganskyi A."/>
            <person name="Culley D."/>
            <person name="Magnuson J.K."/>
            <person name="James T.Y."/>
            <person name="O'Malley M.A."/>
            <person name="Stajich J.E."/>
            <person name="Spatafora J.W."/>
            <person name="Visel A."/>
            <person name="Grigoriev I.V."/>
        </authorList>
    </citation>
    <scope>NUCLEOTIDE SEQUENCE [LARGE SCALE GENOMIC DNA]</scope>
    <source>
        <strain evidence="9 10">CBS 115471</strain>
    </source>
</reference>
<dbReference type="Pfam" id="PF20684">
    <property type="entry name" value="Fung_rhodopsin"/>
    <property type="match status" value="1"/>
</dbReference>
<evidence type="ECO:0000256" key="4">
    <source>
        <dbReference type="ARBA" id="ARBA00023136"/>
    </source>
</evidence>
<dbReference type="GO" id="GO:0016020">
    <property type="term" value="C:membrane"/>
    <property type="evidence" value="ECO:0007669"/>
    <property type="project" value="UniProtKB-SubCell"/>
</dbReference>
<name>A0A1Y1YAP8_9PLEO</name>
<dbReference type="EMBL" id="MCFA01000292">
    <property type="protein sequence ID" value="ORX95043.1"/>
    <property type="molecule type" value="Genomic_DNA"/>
</dbReference>
<comment type="subcellular location">
    <subcellularLocation>
        <location evidence="1">Membrane</location>
        <topology evidence="1">Multi-pass membrane protein</topology>
    </subcellularLocation>
</comment>
<keyword evidence="4 7" id="KW-0472">Membrane</keyword>
<feature type="region of interest" description="Disordered" evidence="6">
    <location>
        <begin position="363"/>
        <end position="394"/>
    </location>
</feature>
<dbReference type="Proteomes" id="UP000193144">
    <property type="component" value="Unassembled WGS sequence"/>
</dbReference>
<feature type="region of interest" description="Disordered" evidence="6">
    <location>
        <begin position="316"/>
        <end position="336"/>
    </location>
</feature>
<dbReference type="OrthoDB" id="4682787at2759"/>
<dbReference type="InterPro" id="IPR052337">
    <property type="entry name" value="SAT4-like"/>
</dbReference>
<proteinExistence type="inferred from homology"/>
<evidence type="ECO:0000256" key="6">
    <source>
        <dbReference type="SAM" id="MobiDB-lite"/>
    </source>
</evidence>
<feature type="transmembrane region" description="Helical" evidence="7">
    <location>
        <begin position="36"/>
        <end position="56"/>
    </location>
</feature>
<dbReference type="PANTHER" id="PTHR33048:SF47">
    <property type="entry name" value="INTEGRAL MEMBRANE PROTEIN-RELATED"/>
    <property type="match status" value="1"/>
</dbReference>
<feature type="transmembrane region" description="Helical" evidence="7">
    <location>
        <begin position="68"/>
        <end position="93"/>
    </location>
</feature>
<feature type="transmembrane region" description="Helical" evidence="7">
    <location>
        <begin position="113"/>
        <end position="135"/>
    </location>
</feature>
<protein>
    <recommendedName>
        <fullName evidence="8">Rhodopsin domain-containing protein</fullName>
    </recommendedName>
</protein>
<feature type="compositionally biased region" description="Polar residues" evidence="6">
    <location>
        <begin position="316"/>
        <end position="325"/>
    </location>
</feature>
<evidence type="ECO:0000313" key="9">
    <source>
        <dbReference type="EMBL" id="ORX95043.1"/>
    </source>
</evidence>
<evidence type="ECO:0000256" key="5">
    <source>
        <dbReference type="ARBA" id="ARBA00038359"/>
    </source>
</evidence>
<feature type="transmembrane region" description="Helical" evidence="7">
    <location>
        <begin position="264"/>
        <end position="289"/>
    </location>
</feature>
<comment type="similarity">
    <text evidence="5">Belongs to the SAT4 family.</text>
</comment>
<evidence type="ECO:0000259" key="8">
    <source>
        <dbReference type="Pfam" id="PF20684"/>
    </source>
</evidence>